<keyword evidence="1" id="KW-0812">Transmembrane</keyword>
<dbReference type="Proteomes" id="UP000007954">
    <property type="component" value="Chromosome"/>
</dbReference>
<proteinExistence type="predicted"/>
<dbReference type="RefSeq" id="WP_014556927.1">
    <property type="nucleotide sequence ID" value="NC_017459.1"/>
</dbReference>
<accession>G0LF23</accession>
<dbReference type="GeneID" id="12448727"/>
<feature type="transmembrane region" description="Helical" evidence="1">
    <location>
        <begin position="40"/>
        <end position="61"/>
    </location>
</feature>
<evidence type="ECO:0000313" key="3">
    <source>
        <dbReference type="Proteomes" id="UP000007954"/>
    </source>
</evidence>
<sequence>MSISDALHRLTSGQGLPSADRLPRWLSPVPRWLENLGLRLVPAIIIINVLGTLFGFWYYGFHPIPQTDPLITWQFASEPVIMWPFVPDSPLATLFIALAFFTWWRGKTNEYLAALAFFGCWKLGLWTPYVLTVFADAFLSVTWTPLYLFLFISHLGMVIEAFVLHRIADFPIRAVGVALIWYGFNDIVDYLIPIVGDPHHTAIPVADTTTVGNSTALHLAAAGAITLTFIATFFALSTRIYKIKTRS</sequence>
<feature type="transmembrane region" description="Helical" evidence="1">
    <location>
        <begin position="146"/>
        <end position="164"/>
    </location>
</feature>
<dbReference type="HOGENOM" id="CLU_1122605_0_0_2"/>
<gene>
    <name evidence="2" type="ordered locus">Hqrw_3853</name>
</gene>
<dbReference type="PANTHER" id="PTHR40042:SF1">
    <property type="entry name" value="DUF1405 DOMAIN-CONTAINING PROTEIN"/>
    <property type="match status" value="1"/>
</dbReference>
<feature type="transmembrane region" description="Helical" evidence="1">
    <location>
        <begin position="111"/>
        <end position="134"/>
    </location>
</feature>
<keyword evidence="1" id="KW-1133">Transmembrane helix</keyword>
<evidence type="ECO:0000256" key="1">
    <source>
        <dbReference type="SAM" id="Phobius"/>
    </source>
</evidence>
<dbReference type="Pfam" id="PF07187">
    <property type="entry name" value="DUF1405"/>
    <property type="match status" value="1"/>
</dbReference>
<dbReference type="AlphaFoldDB" id="G0LF23"/>
<dbReference type="OrthoDB" id="160626at2157"/>
<reference evidence="2 3" key="1">
    <citation type="journal article" date="2011" name="PLoS ONE">
        <title>Haloquadratum walsbyi: limited diversity in a global pond.</title>
        <authorList>
            <person name="Dyall-Smith M."/>
            <person name="Pfeiffer F."/>
            <person name="Klee K."/>
            <person name="Palm P."/>
            <person name="Gross K."/>
            <person name="Schuster S.C."/>
            <person name="Rampp M."/>
            <person name="Oesterhelt D."/>
        </authorList>
    </citation>
    <scope>NUCLEOTIDE SEQUENCE [LARGE SCALE GENOMIC DNA]</scope>
    <source>
        <strain evidence="3">DSM 16854 / JCM 12705 / C23</strain>
    </source>
</reference>
<feature type="transmembrane region" description="Helical" evidence="1">
    <location>
        <begin position="216"/>
        <end position="236"/>
    </location>
</feature>
<evidence type="ECO:0000313" key="2">
    <source>
        <dbReference type="EMBL" id="CCC41586.1"/>
    </source>
</evidence>
<feature type="transmembrane region" description="Helical" evidence="1">
    <location>
        <begin position="81"/>
        <end position="104"/>
    </location>
</feature>
<feature type="transmembrane region" description="Helical" evidence="1">
    <location>
        <begin position="176"/>
        <end position="196"/>
    </location>
</feature>
<keyword evidence="1" id="KW-0472">Membrane</keyword>
<dbReference type="PANTHER" id="PTHR40042">
    <property type="entry name" value="HYPOTHETICAL MEMBRANE SPANNING PROTEIN"/>
    <property type="match status" value="1"/>
</dbReference>
<name>G0LF23_HALWC</name>
<dbReference type="InterPro" id="IPR009845">
    <property type="entry name" value="DUF1405"/>
</dbReference>
<dbReference type="EMBL" id="FR746099">
    <property type="protein sequence ID" value="CCC41586.1"/>
    <property type="molecule type" value="Genomic_DNA"/>
</dbReference>
<protein>
    <submittedName>
        <fullName evidence="2">DUF1405 family protein</fullName>
    </submittedName>
</protein>
<dbReference type="KEGG" id="hwc:Hqrw_3853"/>
<organism evidence="2 3">
    <name type="scientific">Haloquadratum walsbyi (strain DSM 16854 / JCM 12705 / C23)</name>
    <dbReference type="NCBI Taxonomy" id="768065"/>
    <lineage>
        <taxon>Archaea</taxon>
        <taxon>Methanobacteriati</taxon>
        <taxon>Methanobacteriota</taxon>
        <taxon>Stenosarchaea group</taxon>
        <taxon>Halobacteria</taxon>
        <taxon>Halobacteriales</taxon>
        <taxon>Haloferacaceae</taxon>
        <taxon>Haloquadratum</taxon>
    </lineage>
</organism>